<name>A0A2D0W980_9CAUD</name>
<dbReference type="InterPro" id="IPR000421">
    <property type="entry name" value="FA58C"/>
</dbReference>
<dbReference type="Gene3D" id="2.60.120.260">
    <property type="entry name" value="Galactose-binding domain-like"/>
    <property type="match status" value="1"/>
</dbReference>
<proteinExistence type="predicted"/>
<dbReference type="Pfam" id="PF00754">
    <property type="entry name" value="F5_F8_type_C"/>
    <property type="match status" value="1"/>
</dbReference>
<dbReference type="GeneID" id="54984426"/>
<dbReference type="InterPro" id="IPR008979">
    <property type="entry name" value="Galactose-bd-like_sf"/>
</dbReference>
<dbReference type="SUPFAM" id="SSF49785">
    <property type="entry name" value="Galactose-binding domain-like"/>
    <property type="match status" value="1"/>
</dbReference>
<dbReference type="PROSITE" id="PS50022">
    <property type="entry name" value="FA58C_3"/>
    <property type="match status" value="1"/>
</dbReference>
<accession>A0A2D0W980</accession>
<organism evidence="2 3">
    <name type="scientific">Bordetella phage MW2</name>
    <dbReference type="NCBI Taxonomy" id="1916126"/>
    <lineage>
        <taxon>Viruses</taxon>
        <taxon>Duplodnaviria</taxon>
        <taxon>Heunggongvirae</taxon>
        <taxon>Uroviricota</taxon>
        <taxon>Caudoviricetes</taxon>
        <taxon>Mesyanzhinovviridae</taxon>
        <taxon>Rabinowitzvirinae</taxon>
        <taxon>Vojvodinavirus</taxon>
        <taxon>Vojvodinavirus MW2</taxon>
        <taxon>Bordetella virus MW2</taxon>
    </lineage>
</organism>
<dbReference type="Gene3D" id="2.60.40.10">
    <property type="entry name" value="Immunoglobulins"/>
    <property type="match status" value="1"/>
</dbReference>
<keyword evidence="3" id="KW-1185">Reference proteome</keyword>
<protein>
    <submittedName>
        <fullName evidence="2">F5/8 type C domain protein</fullName>
    </submittedName>
</protein>
<dbReference type="Proteomes" id="UP000240508">
    <property type="component" value="Segment"/>
</dbReference>
<sequence length="225" mass="24305">MKVTLFWTDPNFGEVEQRVYRDSAPIDPDNLPAPLETLAPGVLSWTDENVTEGLTYYYAVSALVQGEEVVSDSLEVLVELTWPVAPHWRVNITESHASSGFRFWISEMELRETPGGPSVATGGTPSASVQYAGNEAQYAFDGDPLTGWSSTSGANPPQWLRYSLPSAHPVAEVALQAGDTSARAGRAPAALQIQYSLDGANWITAKTYTGIPAWAPGEVRTFSTL</sequence>
<dbReference type="InterPro" id="IPR013783">
    <property type="entry name" value="Ig-like_fold"/>
</dbReference>
<dbReference type="EMBL" id="KY000218">
    <property type="protein sequence ID" value="APL99218.1"/>
    <property type="molecule type" value="Genomic_DNA"/>
</dbReference>
<evidence type="ECO:0000313" key="3">
    <source>
        <dbReference type="Proteomes" id="UP000240508"/>
    </source>
</evidence>
<evidence type="ECO:0000259" key="1">
    <source>
        <dbReference type="PROSITE" id="PS50022"/>
    </source>
</evidence>
<feature type="domain" description="F5/8 type C" evidence="1">
    <location>
        <begin position="103"/>
        <end position="225"/>
    </location>
</feature>
<dbReference type="RefSeq" id="YP_009794174.1">
    <property type="nucleotide sequence ID" value="NC_047879.1"/>
</dbReference>
<dbReference type="KEGG" id="vg:54984426"/>
<evidence type="ECO:0000313" key="2">
    <source>
        <dbReference type="EMBL" id="APL99218.1"/>
    </source>
</evidence>
<reference evidence="2 3" key="1">
    <citation type="submission" date="2016-10" db="EMBL/GenBank/DDBJ databases">
        <title>Properties of three new Bordetella phage species from family Siphoviridae.</title>
        <authorList>
            <person name="Knezevic P."/>
            <person name="Petrovic Fabijan A."/>
            <person name="Doffkay Z."/>
            <person name="Rakhely G."/>
        </authorList>
    </citation>
    <scope>NUCLEOTIDE SEQUENCE [LARGE SCALE GENOMIC DNA]</scope>
</reference>